<dbReference type="InterPro" id="IPR041457">
    <property type="entry name" value="CxC2_KDZ-assoc"/>
</dbReference>
<accession>A0AAD7K3Q4</accession>
<name>A0AAD7K3Q4_9AGAR</name>
<evidence type="ECO:0000259" key="1">
    <source>
        <dbReference type="Pfam" id="PF18803"/>
    </source>
</evidence>
<proteinExistence type="predicted"/>
<reference evidence="2" key="1">
    <citation type="submission" date="2023-03" db="EMBL/GenBank/DDBJ databases">
        <title>Massive genome expansion in bonnet fungi (Mycena s.s.) driven by repeated elements and novel gene families across ecological guilds.</title>
        <authorList>
            <consortium name="Lawrence Berkeley National Laboratory"/>
            <person name="Harder C.B."/>
            <person name="Miyauchi S."/>
            <person name="Viragh M."/>
            <person name="Kuo A."/>
            <person name="Thoen E."/>
            <person name="Andreopoulos B."/>
            <person name="Lu D."/>
            <person name="Skrede I."/>
            <person name="Drula E."/>
            <person name="Henrissat B."/>
            <person name="Morin E."/>
            <person name="Kohler A."/>
            <person name="Barry K."/>
            <person name="LaButti K."/>
            <person name="Morin E."/>
            <person name="Salamov A."/>
            <person name="Lipzen A."/>
            <person name="Mereny Z."/>
            <person name="Hegedus B."/>
            <person name="Baldrian P."/>
            <person name="Stursova M."/>
            <person name="Weitz H."/>
            <person name="Taylor A."/>
            <person name="Grigoriev I.V."/>
            <person name="Nagy L.G."/>
            <person name="Martin F."/>
            <person name="Kauserud H."/>
        </authorList>
    </citation>
    <scope>NUCLEOTIDE SEQUENCE</scope>
    <source>
        <strain evidence="2">CBHHK188m</strain>
    </source>
</reference>
<dbReference type="Pfam" id="PF18803">
    <property type="entry name" value="CxC2"/>
    <property type="match status" value="1"/>
</dbReference>
<comment type="caution">
    <text evidence="2">The sequence shown here is derived from an EMBL/GenBank/DDBJ whole genome shotgun (WGS) entry which is preliminary data.</text>
</comment>
<keyword evidence="3" id="KW-1185">Reference proteome</keyword>
<dbReference type="AlphaFoldDB" id="A0AAD7K3Q4"/>
<organism evidence="2 3">
    <name type="scientific">Mycena maculata</name>
    <dbReference type="NCBI Taxonomy" id="230809"/>
    <lineage>
        <taxon>Eukaryota</taxon>
        <taxon>Fungi</taxon>
        <taxon>Dikarya</taxon>
        <taxon>Basidiomycota</taxon>
        <taxon>Agaricomycotina</taxon>
        <taxon>Agaricomycetes</taxon>
        <taxon>Agaricomycetidae</taxon>
        <taxon>Agaricales</taxon>
        <taxon>Marasmiineae</taxon>
        <taxon>Mycenaceae</taxon>
        <taxon>Mycena</taxon>
    </lineage>
</organism>
<sequence length="194" mass="22414">MEFCACPRDGDGKVPEEWEQLVAVRLFPASWKRPETVFTSSVLRQFHIHSLTSKKSAYDYVRALAKLTDNVFPQDVKNRYREFQLSYRIWRFLALKRRTGQSHGIDAWVPNRAPGSLAVRCPACPEVGYNISEETMKNAMDSEKHKFTLYLSTDGNFKLQRKNKCDDPDDMALNDGHGYFVHTETLISMENDQT</sequence>
<evidence type="ECO:0000313" key="3">
    <source>
        <dbReference type="Proteomes" id="UP001215280"/>
    </source>
</evidence>
<protein>
    <recommendedName>
        <fullName evidence="1">CxC2-like cysteine cluster KDZ transposase-associated domain-containing protein</fullName>
    </recommendedName>
</protein>
<dbReference type="Proteomes" id="UP001215280">
    <property type="component" value="Unassembled WGS sequence"/>
</dbReference>
<feature type="domain" description="CxC2-like cysteine cluster KDZ transposase-associated" evidence="1">
    <location>
        <begin position="1"/>
        <end position="71"/>
    </location>
</feature>
<gene>
    <name evidence="2" type="ORF">DFH07DRAFT_951315</name>
</gene>
<dbReference type="EMBL" id="JARJLG010000010">
    <property type="protein sequence ID" value="KAJ7777666.1"/>
    <property type="molecule type" value="Genomic_DNA"/>
</dbReference>
<evidence type="ECO:0000313" key="2">
    <source>
        <dbReference type="EMBL" id="KAJ7777666.1"/>
    </source>
</evidence>